<accession>A0ABW3UHQ5</accession>
<keyword evidence="2" id="KW-1185">Reference proteome</keyword>
<proteinExistence type="predicted"/>
<dbReference type="RefSeq" id="WP_345591402.1">
    <property type="nucleotide sequence ID" value="NZ_BAABJG010000027.1"/>
</dbReference>
<sequence length="198" mass="22489">MAWTEAVTRVWNILKDHKPSLYPMEEWDELHDIRIAKLPAEGLDPGSQPYALATKAGLHLLNENLDKSHSLSQEIHNPTGSYWHGIMHRMEGDYSNAKYWFRQAGAHPVHESLLSAAQEACRSYDIDSISSDSMKSRLAAFISGTAWDTAMFTDLVEQQVTVVQDDTADELLIELQWLEIRLLLQYSYQRSGGNSLEL</sequence>
<reference evidence="2" key="1">
    <citation type="journal article" date="2019" name="Int. J. Syst. Evol. Microbiol.">
        <title>The Global Catalogue of Microorganisms (GCM) 10K type strain sequencing project: providing services to taxonomists for standard genome sequencing and annotation.</title>
        <authorList>
            <consortium name="The Broad Institute Genomics Platform"/>
            <consortium name="The Broad Institute Genome Sequencing Center for Infectious Disease"/>
            <person name="Wu L."/>
            <person name="Ma J."/>
        </authorList>
    </citation>
    <scope>NUCLEOTIDE SEQUENCE [LARGE SCALE GENOMIC DNA]</scope>
    <source>
        <strain evidence="2">CCUG 53270</strain>
    </source>
</reference>
<dbReference type="Proteomes" id="UP001597180">
    <property type="component" value="Unassembled WGS sequence"/>
</dbReference>
<protein>
    <submittedName>
        <fullName evidence="1">Uncharacterized protein</fullName>
    </submittedName>
</protein>
<organism evidence="1 2">
    <name type="scientific">Paenibacillus vulneris</name>
    <dbReference type="NCBI Taxonomy" id="1133364"/>
    <lineage>
        <taxon>Bacteria</taxon>
        <taxon>Bacillati</taxon>
        <taxon>Bacillota</taxon>
        <taxon>Bacilli</taxon>
        <taxon>Bacillales</taxon>
        <taxon>Paenibacillaceae</taxon>
        <taxon>Paenibacillus</taxon>
    </lineage>
</organism>
<evidence type="ECO:0000313" key="1">
    <source>
        <dbReference type="EMBL" id="MFD1219034.1"/>
    </source>
</evidence>
<evidence type="ECO:0000313" key="2">
    <source>
        <dbReference type="Proteomes" id="UP001597180"/>
    </source>
</evidence>
<gene>
    <name evidence="1" type="ORF">ACFQ4B_02775</name>
</gene>
<name>A0ABW3UHQ5_9BACL</name>
<dbReference type="EMBL" id="JBHTLU010000007">
    <property type="protein sequence ID" value="MFD1219034.1"/>
    <property type="molecule type" value="Genomic_DNA"/>
</dbReference>
<comment type="caution">
    <text evidence="1">The sequence shown here is derived from an EMBL/GenBank/DDBJ whole genome shotgun (WGS) entry which is preliminary data.</text>
</comment>